<dbReference type="RefSeq" id="WP_382394405.1">
    <property type="nucleotide sequence ID" value="NZ_JBHTCQ010000002.1"/>
</dbReference>
<dbReference type="Pfam" id="PF07690">
    <property type="entry name" value="MFS_1"/>
    <property type="match status" value="1"/>
</dbReference>
<proteinExistence type="predicted"/>
<dbReference type="CDD" id="cd06173">
    <property type="entry name" value="MFS_MefA_like"/>
    <property type="match status" value="1"/>
</dbReference>
<keyword evidence="4 6" id="KW-1133">Transmembrane helix</keyword>
<dbReference type="Proteomes" id="UP001596455">
    <property type="component" value="Unassembled WGS sequence"/>
</dbReference>
<feature type="transmembrane region" description="Helical" evidence="6">
    <location>
        <begin position="310"/>
        <end position="332"/>
    </location>
</feature>
<feature type="transmembrane region" description="Helical" evidence="6">
    <location>
        <begin position="373"/>
        <end position="392"/>
    </location>
</feature>
<feature type="transmembrane region" description="Helical" evidence="6">
    <location>
        <begin position="222"/>
        <end position="243"/>
    </location>
</feature>
<name>A0ABW2Q877_9MICO</name>
<comment type="subcellular location">
    <subcellularLocation>
        <location evidence="1">Cell membrane</location>
        <topology evidence="1">Multi-pass membrane protein</topology>
    </subcellularLocation>
</comment>
<evidence type="ECO:0000313" key="8">
    <source>
        <dbReference type="EMBL" id="MFC7405714.1"/>
    </source>
</evidence>
<keyword evidence="5 6" id="KW-0472">Membrane</keyword>
<feature type="transmembrane region" description="Helical" evidence="6">
    <location>
        <begin position="284"/>
        <end position="304"/>
    </location>
</feature>
<dbReference type="Gene3D" id="1.20.1250.20">
    <property type="entry name" value="MFS general substrate transporter like domains"/>
    <property type="match status" value="1"/>
</dbReference>
<accession>A0ABW2Q877</accession>
<keyword evidence="9" id="KW-1185">Reference proteome</keyword>
<evidence type="ECO:0000256" key="4">
    <source>
        <dbReference type="ARBA" id="ARBA00022989"/>
    </source>
</evidence>
<dbReference type="PROSITE" id="PS50850">
    <property type="entry name" value="MFS"/>
    <property type="match status" value="1"/>
</dbReference>
<keyword evidence="2" id="KW-1003">Cell membrane</keyword>
<evidence type="ECO:0000256" key="2">
    <source>
        <dbReference type="ARBA" id="ARBA00022475"/>
    </source>
</evidence>
<dbReference type="PANTHER" id="PTHR23513">
    <property type="entry name" value="INTEGRAL MEMBRANE EFFLUX PROTEIN-RELATED"/>
    <property type="match status" value="1"/>
</dbReference>
<dbReference type="InterPro" id="IPR020846">
    <property type="entry name" value="MFS_dom"/>
</dbReference>
<protein>
    <submittedName>
        <fullName evidence="8">MFS transporter</fullName>
    </submittedName>
</protein>
<evidence type="ECO:0000256" key="6">
    <source>
        <dbReference type="SAM" id="Phobius"/>
    </source>
</evidence>
<feature type="transmembrane region" description="Helical" evidence="6">
    <location>
        <begin position="255"/>
        <end position="277"/>
    </location>
</feature>
<dbReference type="SUPFAM" id="SSF103473">
    <property type="entry name" value="MFS general substrate transporter"/>
    <property type="match status" value="1"/>
</dbReference>
<dbReference type="InterPro" id="IPR036259">
    <property type="entry name" value="MFS_trans_sf"/>
</dbReference>
<feature type="transmembrane region" description="Helical" evidence="6">
    <location>
        <begin position="344"/>
        <end position="367"/>
    </location>
</feature>
<feature type="transmembrane region" description="Helical" evidence="6">
    <location>
        <begin position="82"/>
        <end position="103"/>
    </location>
</feature>
<gene>
    <name evidence="8" type="ORF">ACFQQL_11390</name>
</gene>
<reference evidence="9" key="1">
    <citation type="journal article" date="2019" name="Int. J. Syst. Evol. Microbiol.">
        <title>The Global Catalogue of Microorganisms (GCM) 10K type strain sequencing project: providing services to taxonomists for standard genome sequencing and annotation.</title>
        <authorList>
            <consortium name="The Broad Institute Genomics Platform"/>
            <consortium name="The Broad Institute Genome Sequencing Center for Infectious Disease"/>
            <person name="Wu L."/>
            <person name="Ma J."/>
        </authorList>
    </citation>
    <scope>NUCLEOTIDE SEQUENCE [LARGE SCALE GENOMIC DNA]</scope>
    <source>
        <strain evidence="9">JCM 1490</strain>
    </source>
</reference>
<keyword evidence="3 6" id="KW-0812">Transmembrane</keyword>
<evidence type="ECO:0000313" key="9">
    <source>
        <dbReference type="Proteomes" id="UP001596455"/>
    </source>
</evidence>
<dbReference type="InterPro" id="IPR011701">
    <property type="entry name" value="MFS"/>
</dbReference>
<dbReference type="PANTHER" id="PTHR23513:SF11">
    <property type="entry name" value="STAPHYLOFERRIN A TRANSPORTER"/>
    <property type="match status" value="1"/>
</dbReference>
<sequence>MRAGSGGVLAAFGRGNFSVYFAGQVATNTGSWFQNLALSLVVLEVTGSAAALSGVTVAQFTPILLLSIPAGRLADRIAPRTILLVAAGASAAIVGALAVVVAGESPSVWLLYTLVAALGSVHAFERVAAQAIIVELTGPALLSRAVSISTISQAAARSIGPGLAGVAFESLGPASCMLLNAASFVLVLLSLLAIRPSGLYPRPVQREDAAVRIGDLLRERRIATLLVVNVVVALLATNLMLVLTATVTLTFAGSASAVGAIHALNAVGGVVGGLLAAARPTVSVRTLAGGAALYGMGLLLSAAAPTLTLLLWFGPVLGLGFGYYLGVLHAAAQVSAPPRALGRVMSLVTLGNYGMAPFGALLMGAVIDATSGRVSLAVGCAAAFGVAAFVLARHRG</sequence>
<evidence type="ECO:0000256" key="3">
    <source>
        <dbReference type="ARBA" id="ARBA00022692"/>
    </source>
</evidence>
<dbReference type="EMBL" id="JBHTCQ010000002">
    <property type="protein sequence ID" value="MFC7405714.1"/>
    <property type="molecule type" value="Genomic_DNA"/>
</dbReference>
<evidence type="ECO:0000259" key="7">
    <source>
        <dbReference type="PROSITE" id="PS50850"/>
    </source>
</evidence>
<feature type="transmembrane region" description="Helical" evidence="6">
    <location>
        <begin position="171"/>
        <end position="194"/>
    </location>
</feature>
<feature type="domain" description="Major facilitator superfamily (MFS) profile" evidence="7">
    <location>
        <begin position="176"/>
        <end position="396"/>
    </location>
</feature>
<comment type="caution">
    <text evidence="8">The sequence shown here is derived from an EMBL/GenBank/DDBJ whole genome shotgun (WGS) entry which is preliminary data.</text>
</comment>
<evidence type="ECO:0000256" key="1">
    <source>
        <dbReference type="ARBA" id="ARBA00004651"/>
    </source>
</evidence>
<organism evidence="8 9">
    <name type="scientific">Georgenia alba</name>
    <dbReference type="NCBI Taxonomy" id="2233858"/>
    <lineage>
        <taxon>Bacteria</taxon>
        <taxon>Bacillati</taxon>
        <taxon>Actinomycetota</taxon>
        <taxon>Actinomycetes</taxon>
        <taxon>Micrococcales</taxon>
        <taxon>Bogoriellaceae</taxon>
        <taxon>Georgenia</taxon>
    </lineage>
</organism>
<feature type="transmembrane region" description="Helical" evidence="6">
    <location>
        <begin position="49"/>
        <end position="70"/>
    </location>
</feature>
<evidence type="ECO:0000256" key="5">
    <source>
        <dbReference type="ARBA" id="ARBA00023136"/>
    </source>
</evidence>